<protein>
    <submittedName>
        <fullName evidence="5">Uncharacterized protein</fullName>
    </submittedName>
</protein>
<name>A0A815BJT4_9BILA</name>
<evidence type="ECO:0000313" key="7">
    <source>
        <dbReference type="EMBL" id="CAF3831817.1"/>
    </source>
</evidence>
<keyword evidence="2" id="KW-1133">Transmembrane helix</keyword>
<feature type="region of interest" description="Disordered" evidence="1">
    <location>
        <begin position="29"/>
        <end position="51"/>
    </location>
</feature>
<dbReference type="EMBL" id="CAJOBE010002592">
    <property type="protein sequence ID" value="CAF3831817.1"/>
    <property type="molecule type" value="Genomic_DNA"/>
</dbReference>
<evidence type="ECO:0000313" key="6">
    <source>
        <dbReference type="EMBL" id="CAF3828539.1"/>
    </source>
</evidence>
<evidence type="ECO:0000313" key="3">
    <source>
        <dbReference type="EMBL" id="CAF0919854.1"/>
    </source>
</evidence>
<dbReference type="Proteomes" id="UP000663864">
    <property type="component" value="Unassembled WGS sequence"/>
</dbReference>
<dbReference type="AlphaFoldDB" id="A0A815BJT4"/>
<reference evidence="5" key="1">
    <citation type="submission" date="2021-02" db="EMBL/GenBank/DDBJ databases">
        <authorList>
            <person name="Nowell W R."/>
        </authorList>
    </citation>
    <scope>NUCLEOTIDE SEQUENCE</scope>
</reference>
<keyword evidence="2" id="KW-0812">Transmembrane</keyword>
<evidence type="ECO:0000313" key="8">
    <source>
        <dbReference type="EMBL" id="CAF4014245.1"/>
    </source>
</evidence>
<sequence>MNSIVLCINLNKFSSFDISSSSRSNLSIVSTSESTSLSSTKISSKHSSSTTFRPYYPDTFSPGSIAGIIIASLVFIIIVSISGFYIRRRQLYYLPYYNTYRS</sequence>
<evidence type="ECO:0000256" key="1">
    <source>
        <dbReference type="SAM" id="MobiDB-lite"/>
    </source>
</evidence>
<accession>A0A815BJT4</accession>
<dbReference type="EMBL" id="CAJOBD010004947">
    <property type="protein sequence ID" value="CAF4014245.1"/>
    <property type="molecule type" value="Genomic_DNA"/>
</dbReference>
<dbReference type="Proteomes" id="UP000663874">
    <property type="component" value="Unassembled WGS sequence"/>
</dbReference>
<gene>
    <name evidence="7" type="ORF">FNK824_LOCUS16799</name>
    <name evidence="8" type="ORF">JBS370_LOCUS27021</name>
    <name evidence="6" type="ORF">OTI717_LOCUS19845</name>
    <name evidence="3" type="ORF">RFH988_LOCUS9934</name>
    <name evidence="4" type="ORF">SEV965_LOCUS15720</name>
    <name evidence="5" type="ORF">ZHD862_LOCUS26281</name>
</gene>
<dbReference type="EMBL" id="CAJNOU010000832">
    <property type="protein sequence ID" value="CAF1098027.1"/>
    <property type="molecule type" value="Genomic_DNA"/>
</dbReference>
<dbReference type="Proteomes" id="UP000663882">
    <property type="component" value="Unassembled WGS sequence"/>
</dbReference>
<dbReference type="EMBL" id="CAJNOT010001955">
    <property type="protein sequence ID" value="CAF1268474.1"/>
    <property type="molecule type" value="Genomic_DNA"/>
</dbReference>
<evidence type="ECO:0000256" key="2">
    <source>
        <dbReference type="SAM" id="Phobius"/>
    </source>
</evidence>
<evidence type="ECO:0000313" key="9">
    <source>
        <dbReference type="Proteomes" id="UP000663864"/>
    </source>
</evidence>
<dbReference type="EMBL" id="CAJOAX010002958">
    <property type="protein sequence ID" value="CAF3828539.1"/>
    <property type="molecule type" value="Genomic_DNA"/>
</dbReference>
<dbReference type="Proteomes" id="UP000663836">
    <property type="component" value="Unassembled WGS sequence"/>
</dbReference>
<dbReference type="EMBL" id="CAJNOO010000363">
    <property type="protein sequence ID" value="CAF0919854.1"/>
    <property type="molecule type" value="Genomic_DNA"/>
</dbReference>
<evidence type="ECO:0000313" key="5">
    <source>
        <dbReference type="EMBL" id="CAF1268474.1"/>
    </source>
</evidence>
<keyword evidence="2" id="KW-0472">Membrane</keyword>
<comment type="caution">
    <text evidence="5">The sequence shown here is derived from an EMBL/GenBank/DDBJ whole genome shotgun (WGS) entry which is preliminary data.</text>
</comment>
<dbReference type="Proteomes" id="UP000663889">
    <property type="component" value="Unassembled WGS sequence"/>
</dbReference>
<feature type="transmembrane region" description="Helical" evidence="2">
    <location>
        <begin position="65"/>
        <end position="86"/>
    </location>
</feature>
<organism evidence="5 9">
    <name type="scientific">Rotaria sordida</name>
    <dbReference type="NCBI Taxonomy" id="392033"/>
    <lineage>
        <taxon>Eukaryota</taxon>
        <taxon>Metazoa</taxon>
        <taxon>Spiralia</taxon>
        <taxon>Gnathifera</taxon>
        <taxon>Rotifera</taxon>
        <taxon>Eurotatoria</taxon>
        <taxon>Bdelloidea</taxon>
        <taxon>Philodinida</taxon>
        <taxon>Philodinidae</taxon>
        <taxon>Rotaria</taxon>
    </lineage>
</organism>
<proteinExistence type="predicted"/>
<dbReference type="Proteomes" id="UP000663823">
    <property type="component" value="Unassembled WGS sequence"/>
</dbReference>
<evidence type="ECO:0000313" key="4">
    <source>
        <dbReference type="EMBL" id="CAF1098027.1"/>
    </source>
</evidence>